<dbReference type="RefSeq" id="WP_169014089.1">
    <property type="nucleotide sequence ID" value="NZ_JABBJH010000040.1"/>
</dbReference>
<proteinExistence type="predicted"/>
<feature type="non-terminal residue" evidence="1">
    <location>
        <position position="101"/>
    </location>
</feature>
<dbReference type="Proteomes" id="UP000536773">
    <property type="component" value="Unassembled WGS sequence"/>
</dbReference>
<dbReference type="AlphaFoldDB" id="A0A848ETS5"/>
<name>A0A848ETS5_MEGEL</name>
<protein>
    <submittedName>
        <fullName evidence="1">Uncharacterized protein</fullName>
    </submittedName>
</protein>
<sequence length="101" mass="11191">MKKSMHLIAIIVAIGAVALLYPHIKPLVAEYRQPAEKTKVVQTIKGKPKEGVVSAYVPDQPLEDDDGYHALVIDNSNNENPVYARLWTTGEDAHPIRAFTI</sequence>
<dbReference type="EMBL" id="JABBJH010000040">
    <property type="protein sequence ID" value="NMK40088.1"/>
    <property type="molecule type" value="Genomic_DNA"/>
</dbReference>
<organism evidence="1 2">
    <name type="scientific">Megasphaera elsdenii</name>
    <dbReference type="NCBI Taxonomy" id="907"/>
    <lineage>
        <taxon>Bacteria</taxon>
        <taxon>Bacillati</taxon>
        <taxon>Bacillota</taxon>
        <taxon>Negativicutes</taxon>
        <taxon>Veillonellales</taxon>
        <taxon>Veillonellaceae</taxon>
        <taxon>Megasphaera</taxon>
    </lineage>
</organism>
<evidence type="ECO:0000313" key="1">
    <source>
        <dbReference type="EMBL" id="NMK40088.1"/>
    </source>
</evidence>
<evidence type="ECO:0000313" key="2">
    <source>
        <dbReference type="Proteomes" id="UP000536773"/>
    </source>
</evidence>
<comment type="caution">
    <text evidence="1">The sequence shown here is derived from an EMBL/GenBank/DDBJ whole genome shotgun (WGS) entry which is preliminary data.</text>
</comment>
<gene>
    <name evidence="1" type="ORF">HG933_12100</name>
</gene>
<accession>A0A848ETS5</accession>
<reference evidence="1 2" key="1">
    <citation type="submission" date="2020-04" db="EMBL/GenBank/DDBJ databases">
        <authorList>
            <person name="Hitch T.C.A."/>
            <person name="Wylensek D."/>
            <person name="Clavel T."/>
        </authorList>
    </citation>
    <scope>NUCLEOTIDE SEQUENCE [LARGE SCALE GENOMIC DNA]</scope>
    <source>
        <strain evidence="1 2">WCA-386-APC-2A</strain>
    </source>
</reference>